<name>A0ABU5XE04_9MYCO</name>
<keyword evidence="3" id="KW-1185">Reference proteome</keyword>
<evidence type="ECO:0000256" key="1">
    <source>
        <dbReference type="SAM" id="MobiDB-lite"/>
    </source>
</evidence>
<organism evidence="2 3">
    <name type="scientific">[Mycobacterium] crassicus</name>
    <dbReference type="NCBI Taxonomy" id="2872309"/>
    <lineage>
        <taxon>Bacteria</taxon>
        <taxon>Bacillati</taxon>
        <taxon>Actinomycetota</taxon>
        <taxon>Actinomycetes</taxon>
        <taxon>Mycobacteriales</taxon>
        <taxon>Mycobacteriaceae</taxon>
        <taxon>Mycolicibacter</taxon>
    </lineage>
</organism>
<comment type="caution">
    <text evidence="2">The sequence shown here is derived from an EMBL/GenBank/DDBJ whole genome shotgun (WGS) entry which is preliminary data.</text>
</comment>
<accession>A0ABU5XE04</accession>
<dbReference type="RefSeq" id="WP_225405970.1">
    <property type="nucleotide sequence ID" value="NZ_JAYJJR010000002.1"/>
</dbReference>
<reference evidence="2 3" key="1">
    <citation type="submission" date="2023-12" db="EMBL/GenBank/DDBJ databases">
        <title>Description of new species of Mycobacterium terrae complex isolated from sewage at the Sao Paulo Zoological Park Foundation in Brazil.</title>
        <authorList>
            <person name="Romagnoli C.L."/>
            <person name="Conceicao E.C."/>
            <person name="Machado E."/>
            <person name="Barreto L.B.P.F."/>
            <person name="Sharma A."/>
            <person name="Silva N.M."/>
            <person name="Marques L.E."/>
            <person name="Juliana M.A."/>
            <person name="Lourenco M.C.S."/>
            <person name="Digiampietri L.A."/>
            <person name="Suffys P.N."/>
            <person name="Viana-Niero C."/>
        </authorList>
    </citation>
    <scope>NUCLEOTIDE SEQUENCE [LARGE SCALE GENOMIC DNA]</scope>
    <source>
        <strain evidence="2 3">MYC098</strain>
    </source>
</reference>
<proteinExistence type="predicted"/>
<evidence type="ECO:0000313" key="2">
    <source>
        <dbReference type="EMBL" id="MEB3020494.1"/>
    </source>
</evidence>
<sequence>MTSRDVEASDADLAGQAMPVAGGESDLEDDVETPGAGISLDEHGDHADLADVVEQHQGVPSIEDDYDR</sequence>
<evidence type="ECO:0000313" key="3">
    <source>
        <dbReference type="Proteomes" id="UP001299596"/>
    </source>
</evidence>
<gene>
    <name evidence="2" type="ORF">K6T79_05485</name>
</gene>
<feature type="region of interest" description="Disordered" evidence="1">
    <location>
        <begin position="1"/>
        <end position="46"/>
    </location>
</feature>
<protein>
    <submittedName>
        <fullName evidence="2">Uncharacterized protein</fullName>
    </submittedName>
</protein>
<dbReference type="EMBL" id="JAYJJR010000002">
    <property type="protein sequence ID" value="MEB3020494.1"/>
    <property type="molecule type" value="Genomic_DNA"/>
</dbReference>
<dbReference type="Proteomes" id="UP001299596">
    <property type="component" value="Unassembled WGS sequence"/>
</dbReference>